<proteinExistence type="predicted"/>
<protein>
    <submittedName>
        <fullName evidence="1">Uncharacterized protein</fullName>
    </submittedName>
</protein>
<name>A0A7X2N3U5_9FIRM</name>
<dbReference type="EMBL" id="VUMM01000016">
    <property type="protein sequence ID" value="MSS01963.1"/>
    <property type="molecule type" value="Genomic_DNA"/>
</dbReference>
<comment type="caution">
    <text evidence="1">The sequence shown here is derived from an EMBL/GenBank/DDBJ whole genome shotgun (WGS) entry which is preliminary data.</text>
</comment>
<dbReference type="Proteomes" id="UP000470082">
    <property type="component" value="Unassembled WGS sequence"/>
</dbReference>
<gene>
    <name evidence="1" type="ORF">FYJ50_07640</name>
</gene>
<evidence type="ECO:0000313" key="1">
    <source>
        <dbReference type="EMBL" id="MSS01963.1"/>
    </source>
</evidence>
<dbReference type="RefSeq" id="WP_154460728.1">
    <property type="nucleotide sequence ID" value="NZ_VUMM01000016.1"/>
</dbReference>
<evidence type="ECO:0000313" key="2">
    <source>
        <dbReference type="Proteomes" id="UP000470082"/>
    </source>
</evidence>
<keyword evidence="2" id="KW-1185">Reference proteome</keyword>
<accession>A0A7X2N3U5</accession>
<reference evidence="1 2" key="1">
    <citation type="submission" date="2019-08" db="EMBL/GenBank/DDBJ databases">
        <title>In-depth cultivation of the pig gut microbiome towards novel bacterial diversity and tailored functional studies.</title>
        <authorList>
            <person name="Wylensek D."/>
            <person name="Hitch T.C.A."/>
            <person name="Clavel T."/>
        </authorList>
    </citation>
    <scope>NUCLEOTIDE SEQUENCE [LARGE SCALE GENOMIC DNA]</scope>
    <source>
        <strain evidence="1 2">LKV-178-WT-2G</strain>
    </source>
</reference>
<sequence>MNRDEFWDQVDEVMKRSIENSTRSIFDEYIKQNAANRASVGITAKIVRKIHSETCEWCRSLAGVYIYGQEPHEVYQRHDNCDCTVEYYCEKGRQNVWESDTVCIEENEYKKKERIAFIMAEGIDKKVYYKRINDNFFEGKYNLNNKNQRNKLIQQIDKNFDSFPNRDIKIIKESSNFVINPNKIVNYLLKPSSDHFRDFVRVGYKPNDYSSLFNDIAMGFDINKSKDSGVYKIIITMELGVTKKEIFALYGKKIQMEY</sequence>
<organism evidence="1 2">
    <name type="scientific">Floccifex porci</name>
    <dbReference type="NCBI Taxonomy" id="2606629"/>
    <lineage>
        <taxon>Bacteria</taxon>
        <taxon>Bacillati</taxon>
        <taxon>Bacillota</taxon>
        <taxon>Erysipelotrichia</taxon>
        <taxon>Erysipelotrichales</taxon>
        <taxon>Erysipelotrichaceae</taxon>
        <taxon>Floccifex</taxon>
    </lineage>
</organism>
<dbReference type="AlphaFoldDB" id="A0A7X2N3U5"/>